<reference evidence="10" key="2">
    <citation type="submission" date="2025-09" db="UniProtKB">
        <authorList>
            <consortium name="Ensembl"/>
        </authorList>
    </citation>
    <scope>IDENTIFICATION</scope>
</reference>
<dbReference type="SUPFAM" id="SSF49265">
    <property type="entry name" value="Fibronectin type III"/>
    <property type="match status" value="3"/>
</dbReference>
<dbReference type="GeneTree" id="ENSGT00940000166530"/>
<evidence type="ECO:0000256" key="7">
    <source>
        <dbReference type="ARBA" id="ARBA00023180"/>
    </source>
</evidence>
<comment type="subcellular location">
    <subcellularLocation>
        <location evidence="1">Membrane</location>
        <topology evidence="1">Single-pass type I membrane protein</topology>
    </subcellularLocation>
</comment>
<dbReference type="Gene3D" id="2.60.40.10">
    <property type="entry name" value="Immunoglobulins"/>
    <property type="match status" value="4"/>
</dbReference>
<dbReference type="Proteomes" id="UP000261360">
    <property type="component" value="Unplaced"/>
</dbReference>
<dbReference type="GO" id="GO:0004896">
    <property type="term" value="F:cytokine receptor activity"/>
    <property type="evidence" value="ECO:0007669"/>
    <property type="project" value="TreeGrafter"/>
</dbReference>
<sequence>MQLGGRRYRRQERPINFSSWDIFWLSTGRQKTDQCALQAVPETGSIKDRQHHKPVSSFETISPKDPKCFTRTGGDFTCFFETADNRTYDLLYTAESLPGEKRCVQRPEEGTYFHICSFPSGEVFLYTETQFEVVEHNTTTTLYNQTVYVEDHFLLDPPYNVSLYQNGHPGQLLVSWQTQTKEVTHARVILDSLVPGEEIEVQVAVKCGSSPSAGYWSSWSYLVRAMVPQSADDVSLMCYTSDLQNISCQWNGSRYVEKEYKLFYKIGLRYEEWSQCVTDWKFTDLCRFRGDKSRKVGVKLSSTQSPLSRAFYTQEFTLNKIIKTSPPSHLSGAWKKERLCLNWESPFLSDHLQYEVGYQTRESETVSLKGPETGTCLEVSKGNQYNIKVRAKPTGSIYSGHWSDWSDPILLQTILPTLFKYAFHQYFWPPVPNLDKVLQSFLTEINRQKWVSYNNVLKMHYFVLTLQDPPLTTKQCTEETTASVVEIMSEDEISGLAKPSEESTQLLSPEGSLSSGEQVDGSLGTKIFPDYVTLNKDSVILCPKGNKYMYEKVGEKGVPGVGDDILLTCQCSCSEGSVCVPPCLGKDFLNHSYVPLAEAAHRLEYRGTLERGPGNLYTNLPCS</sequence>
<dbReference type="SMART" id="SM00060">
    <property type="entry name" value="FN3"/>
    <property type="match status" value="2"/>
</dbReference>
<dbReference type="Pfam" id="PF09067">
    <property type="entry name" value="EpoR_lig-bind"/>
    <property type="match status" value="1"/>
</dbReference>
<evidence type="ECO:0000313" key="10">
    <source>
        <dbReference type="Ensembl" id="ENSSLDP00000001705.1"/>
    </source>
</evidence>
<dbReference type="AlphaFoldDB" id="A0A3B4WD05"/>
<evidence type="ECO:0000256" key="5">
    <source>
        <dbReference type="ARBA" id="ARBA00023136"/>
    </source>
</evidence>
<feature type="domain" description="Fibronectin type-III" evidence="9">
    <location>
        <begin position="155"/>
        <end position="210"/>
    </location>
</feature>
<keyword evidence="2" id="KW-0812">Transmembrane</keyword>
<dbReference type="InterPro" id="IPR036116">
    <property type="entry name" value="FN3_sf"/>
</dbReference>
<dbReference type="Ensembl" id="ENSSLDT00000001789.1">
    <property type="protein sequence ID" value="ENSSLDP00000001705.1"/>
    <property type="gene ID" value="ENSSLDG00000001315.1"/>
</dbReference>
<keyword evidence="7" id="KW-0325">Glycoprotein</keyword>
<keyword evidence="11" id="KW-1185">Reference proteome</keyword>
<organism evidence="10 11">
    <name type="scientific">Seriola lalandi dorsalis</name>
    <dbReference type="NCBI Taxonomy" id="1841481"/>
    <lineage>
        <taxon>Eukaryota</taxon>
        <taxon>Metazoa</taxon>
        <taxon>Chordata</taxon>
        <taxon>Craniata</taxon>
        <taxon>Vertebrata</taxon>
        <taxon>Euteleostomi</taxon>
        <taxon>Actinopterygii</taxon>
        <taxon>Neopterygii</taxon>
        <taxon>Teleostei</taxon>
        <taxon>Neoteleostei</taxon>
        <taxon>Acanthomorphata</taxon>
        <taxon>Carangaria</taxon>
        <taxon>Carangiformes</taxon>
        <taxon>Carangidae</taxon>
        <taxon>Seriola</taxon>
    </lineage>
</organism>
<keyword evidence="5" id="KW-0472">Membrane</keyword>
<evidence type="ECO:0000256" key="8">
    <source>
        <dbReference type="SAM" id="MobiDB-lite"/>
    </source>
</evidence>
<accession>A0A3B4WD05</accession>
<reference evidence="10" key="1">
    <citation type="submission" date="2025-08" db="UniProtKB">
        <authorList>
            <consortium name="Ensembl"/>
        </authorList>
    </citation>
    <scope>IDENTIFICATION</scope>
</reference>
<dbReference type="PANTHER" id="PTHR23037">
    <property type="entry name" value="CYTOKINE RECEPTOR"/>
    <property type="match status" value="1"/>
</dbReference>
<evidence type="ECO:0000313" key="11">
    <source>
        <dbReference type="Proteomes" id="UP000261360"/>
    </source>
</evidence>
<keyword evidence="4" id="KW-1133">Transmembrane helix</keyword>
<protein>
    <submittedName>
        <fullName evidence="10">MPL proto-oncogene, thrombopoietin receptor</fullName>
    </submittedName>
</protein>
<evidence type="ECO:0000259" key="9">
    <source>
        <dbReference type="SMART" id="SM00060"/>
    </source>
</evidence>
<keyword evidence="6" id="KW-0675">Receptor</keyword>
<feature type="compositionally biased region" description="Low complexity" evidence="8">
    <location>
        <begin position="506"/>
        <end position="517"/>
    </location>
</feature>
<evidence type="ECO:0000256" key="6">
    <source>
        <dbReference type="ARBA" id="ARBA00023170"/>
    </source>
</evidence>
<evidence type="ECO:0000256" key="3">
    <source>
        <dbReference type="ARBA" id="ARBA00022729"/>
    </source>
</evidence>
<keyword evidence="3" id="KW-0732">Signal</keyword>
<dbReference type="PANTHER" id="PTHR23037:SF34">
    <property type="entry name" value="THROMBOPOIETIN RECEPTOR ISOFORM X1"/>
    <property type="match status" value="1"/>
</dbReference>
<dbReference type="InterPro" id="IPR013783">
    <property type="entry name" value="Ig-like_fold"/>
</dbReference>
<feature type="region of interest" description="Disordered" evidence="8">
    <location>
        <begin position="495"/>
        <end position="518"/>
    </location>
</feature>
<feature type="domain" description="Fibronectin type-III" evidence="9">
    <location>
        <begin position="324"/>
        <end position="400"/>
    </location>
</feature>
<dbReference type="InterPro" id="IPR003961">
    <property type="entry name" value="FN3_dom"/>
</dbReference>
<evidence type="ECO:0000256" key="4">
    <source>
        <dbReference type="ARBA" id="ARBA00022989"/>
    </source>
</evidence>
<dbReference type="GO" id="GO:0009897">
    <property type="term" value="C:external side of plasma membrane"/>
    <property type="evidence" value="ECO:0007669"/>
    <property type="project" value="TreeGrafter"/>
</dbReference>
<evidence type="ECO:0000256" key="2">
    <source>
        <dbReference type="ARBA" id="ARBA00022692"/>
    </source>
</evidence>
<name>A0A3B4WD05_SERLL</name>
<dbReference type="InterPro" id="IPR015152">
    <property type="entry name" value="Growth/epo_recpt_lig-bind"/>
</dbReference>
<evidence type="ECO:0000256" key="1">
    <source>
        <dbReference type="ARBA" id="ARBA00004479"/>
    </source>
</evidence>
<proteinExistence type="predicted"/>